<comment type="caution">
    <text evidence="1">The sequence shown here is derived from an EMBL/GenBank/DDBJ whole genome shotgun (WGS) entry which is preliminary data.</text>
</comment>
<keyword evidence="2" id="KW-1185">Reference proteome</keyword>
<reference evidence="1 2" key="1">
    <citation type="submission" date="2020-06" db="EMBL/GenBank/DDBJ databases">
        <title>Transcriptomic and genomic resources for Thalictrum thalictroides and T. hernandezii: Facilitating candidate gene discovery in an emerging model plant lineage.</title>
        <authorList>
            <person name="Arias T."/>
            <person name="Riano-Pachon D.M."/>
            <person name="Di Stilio V.S."/>
        </authorList>
    </citation>
    <scope>NUCLEOTIDE SEQUENCE [LARGE SCALE GENOMIC DNA]</scope>
    <source>
        <strain evidence="2">cv. WT478/WT964</strain>
        <tissue evidence="1">Leaves</tissue>
    </source>
</reference>
<accession>A0A7J6VAL9</accession>
<sequence length="100" mass="10717">MSGKKTKPNVDNGKRIREIVDSVTNVEMSEPIDCDDVGIYCEPGQVRAKGCGKRQKSGKEKAIDSAKESKGRLCKGCGQRGVGHDVRTCPKVVGVSLSQP</sequence>
<evidence type="ECO:0000313" key="1">
    <source>
        <dbReference type="EMBL" id="KAF5181837.1"/>
    </source>
</evidence>
<proteinExistence type="predicted"/>
<dbReference type="AlphaFoldDB" id="A0A7J6VAL9"/>
<name>A0A7J6VAL9_THATH</name>
<dbReference type="Proteomes" id="UP000554482">
    <property type="component" value="Unassembled WGS sequence"/>
</dbReference>
<gene>
    <name evidence="1" type="ORF">FRX31_028575</name>
</gene>
<evidence type="ECO:0000313" key="2">
    <source>
        <dbReference type="Proteomes" id="UP000554482"/>
    </source>
</evidence>
<dbReference type="OrthoDB" id="1572185at2759"/>
<protein>
    <submittedName>
        <fullName evidence="1">Uncharacterized protein</fullName>
    </submittedName>
</protein>
<organism evidence="1 2">
    <name type="scientific">Thalictrum thalictroides</name>
    <name type="common">Rue-anemone</name>
    <name type="synonym">Anemone thalictroides</name>
    <dbReference type="NCBI Taxonomy" id="46969"/>
    <lineage>
        <taxon>Eukaryota</taxon>
        <taxon>Viridiplantae</taxon>
        <taxon>Streptophyta</taxon>
        <taxon>Embryophyta</taxon>
        <taxon>Tracheophyta</taxon>
        <taxon>Spermatophyta</taxon>
        <taxon>Magnoliopsida</taxon>
        <taxon>Ranunculales</taxon>
        <taxon>Ranunculaceae</taxon>
        <taxon>Thalictroideae</taxon>
        <taxon>Thalictrum</taxon>
    </lineage>
</organism>
<dbReference type="EMBL" id="JABWDY010035662">
    <property type="protein sequence ID" value="KAF5181837.1"/>
    <property type="molecule type" value="Genomic_DNA"/>
</dbReference>